<dbReference type="Proteomes" id="UP000216885">
    <property type="component" value="Unassembled WGS sequence"/>
</dbReference>
<comment type="caution">
    <text evidence="3">The sequence shown here is derived from an EMBL/GenBank/DDBJ whole genome shotgun (WGS) entry which is preliminary data.</text>
</comment>
<evidence type="ECO:0000313" key="3">
    <source>
        <dbReference type="EMBL" id="OZI50813.1"/>
    </source>
</evidence>
<dbReference type="GO" id="GO:0016989">
    <property type="term" value="F:sigma factor antagonist activity"/>
    <property type="evidence" value="ECO:0007669"/>
    <property type="project" value="TreeGrafter"/>
</dbReference>
<evidence type="ECO:0008006" key="5">
    <source>
        <dbReference type="Google" id="ProtNLM"/>
    </source>
</evidence>
<protein>
    <recommendedName>
        <fullName evidence="5">Histidine kinase</fullName>
    </recommendedName>
</protein>
<keyword evidence="4" id="KW-1185">Reference proteome</keyword>
<accession>A0A261TQB5</accession>
<evidence type="ECO:0000313" key="4">
    <source>
        <dbReference type="Proteomes" id="UP000216885"/>
    </source>
</evidence>
<dbReference type="PIRSF" id="PIRSF018266">
    <property type="entry name" value="FecR"/>
    <property type="match status" value="1"/>
</dbReference>
<dbReference type="InterPro" id="IPR032623">
    <property type="entry name" value="FecR_N"/>
</dbReference>
<sequence>MTSSPNSVLDPRLVRQASQWWVDLQSEGATASLRQACLEWRKANPEHERAWQRVQAVTGRLHGVPEPLIQATLLTPRRTNRRQAIKTLLLLAGVTGAGITTVRLAPWTDWSADESTRIGESRDVTLPDGTSVVLNTGTAINVRYDANERRVVLLHGEILVTTAADTGPHRRTFLVETAHGTLRALGTRFLVRQDGDDSELQVYEGAVEVRAARNDSVAEVIHAGFRVRFDDMRVTAAGPAQETSATWARGMLVATEMPLRQFLEELSRYRRGHLGCDDEIASLPVSGTFPLADTDRILRALEYELPVDVRRYTNYWVTLRARAS</sequence>
<feature type="domain" description="FecR N-terminal" evidence="2">
    <location>
        <begin position="15"/>
        <end position="57"/>
    </location>
</feature>
<dbReference type="PANTHER" id="PTHR30273:SF2">
    <property type="entry name" value="PROTEIN FECR"/>
    <property type="match status" value="1"/>
</dbReference>
<proteinExistence type="predicted"/>
<evidence type="ECO:0000259" key="2">
    <source>
        <dbReference type="Pfam" id="PF16220"/>
    </source>
</evidence>
<dbReference type="Pfam" id="PF04773">
    <property type="entry name" value="FecR"/>
    <property type="match status" value="1"/>
</dbReference>
<dbReference type="AlphaFoldDB" id="A0A261TQB5"/>
<reference evidence="3 4" key="1">
    <citation type="submission" date="2017-05" db="EMBL/GenBank/DDBJ databases">
        <title>Complete and WGS of Bordetella genogroups.</title>
        <authorList>
            <person name="Spilker T."/>
            <person name="LiPuma J."/>
        </authorList>
    </citation>
    <scope>NUCLEOTIDE SEQUENCE [LARGE SCALE GENOMIC DNA]</scope>
    <source>
        <strain evidence="3 4">AU9919</strain>
    </source>
</reference>
<dbReference type="Gene3D" id="2.60.120.1440">
    <property type="match status" value="1"/>
</dbReference>
<organism evidence="3 4">
    <name type="scientific">Bordetella genomosp. 4</name>
    <dbReference type="NCBI Taxonomy" id="463044"/>
    <lineage>
        <taxon>Bacteria</taxon>
        <taxon>Pseudomonadati</taxon>
        <taxon>Pseudomonadota</taxon>
        <taxon>Betaproteobacteria</taxon>
        <taxon>Burkholderiales</taxon>
        <taxon>Alcaligenaceae</taxon>
        <taxon>Bordetella</taxon>
    </lineage>
</organism>
<dbReference type="Pfam" id="PF16220">
    <property type="entry name" value="DUF4880"/>
    <property type="match status" value="1"/>
</dbReference>
<dbReference type="InterPro" id="IPR006860">
    <property type="entry name" value="FecR"/>
</dbReference>
<dbReference type="EMBL" id="NEVQ01000022">
    <property type="protein sequence ID" value="OZI50813.1"/>
    <property type="molecule type" value="Genomic_DNA"/>
</dbReference>
<evidence type="ECO:0000259" key="1">
    <source>
        <dbReference type="Pfam" id="PF04773"/>
    </source>
</evidence>
<dbReference type="PANTHER" id="PTHR30273">
    <property type="entry name" value="PERIPLASMIC SIGNAL SENSOR AND SIGMA FACTOR ACTIVATOR FECR-RELATED"/>
    <property type="match status" value="1"/>
</dbReference>
<dbReference type="RefSeq" id="WP_094839205.1">
    <property type="nucleotide sequence ID" value="NZ_NEVQ01000022.1"/>
</dbReference>
<feature type="domain" description="FecR protein" evidence="1">
    <location>
        <begin position="114"/>
        <end position="208"/>
    </location>
</feature>
<dbReference type="InterPro" id="IPR012373">
    <property type="entry name" value="Ferrdict_sens_TM"/>
</dbReference>
<gene>
    <name evidence="3" type="ORF">CAL20_23605</name>
</gene>
<name>A0A261TQB5_9BORD</name>